<accession>A0A6C0CMM5</accession>
<dbReference type="InterPro" id="IPR013320">
    <property type="entry name" value="ConA-like_dom_sf"/>
</dbReference>
<dbReference type="Gene3D" id="2.60.120.200">
    <property type="match status" value="1"/>
</dbReference>
<dbReference type="EMBL" id="MN739457">
    <property type="protein sequence ID" value="QHT05543.1"/>
    <property type="molecule type" value="Genomic_DNA"/>
</dbReference>
<reference evidence="1" key="1">
    <citation type="journal article" date="2020" name="Nature">
        <title>Giant virus diversity and host interactions through global metagenomics.</title>
        <authorList>
            <person name="Schulz F."/>
            <person name="Roux S."/>
            <person name="Paez-Espino D."/>
            <person name="Jungbluth S."/>
            <person name="Walsh D.A."/>
            <person name="Denef V.J."/>
            <person name="McMahon K.D."/>
            <person name="Konstantinidis K.T."/>
            <person name="Eloe-Fadrosh E.A."/>
            <person name="Kyrpides N.C."/>
            <person name="Woyke T."/>
        </authorList>
    </citation>
    <scope>NUCLEOTIDE SEQUENCE</scope>
    <source>
        <strain evidence="1">GVMAG-M-3300021389-45</strain>
    </source>
</reference>
<dbReference type="InterPro" id="IPR008979">
    <property type="entry name" value="Galactose-bd-like_sf"/>
</dbReference>
<evidence type="ECO:0000313" key="1">
    <source>
        <dbReference type="EMBL" id="QHT05543.1"/>
    </source>
</evidence>
<proteinExistence type="predicted"/>
<protein>
    <recommendedName>
        <fullName evidence="2">F5/8 type C domain-containing protein</fullName>
    </recommendedName>
</protein>
<evidence type="ECO:0008006" key="2">
    <source>
        <dbReference type="Google" id="ProtNLM"/>
    </source>
</evidence>
<organism evidence="1">
    <name type="scientific">viral metagenome</name>
    <dbReference type="NCBI Taxonomy" id="1070528"/>
    <lineage>
        <taxon>unclassified sequences</taxon>
        <taxon>metagenomes</taxon>
        <taxon>organismal metagenomes</taxon>
    </lineage>
</organism>
<dbReference type="SUPFAM" id="SSF49899">
    <property type="entry name" value="Concanavalin A-like lectins/glucanases"/>
    <property type="match status" value="1"/>
</dbReference>
<dbReference type="SUPFAM" id="SSF49785">
    <property type="entry name" value="Galactose-binding domain-like"/>
    <property type="match status" value="3"/>
</dbReference>
<sequence>MSLEQTIGNLEIRYANVVTFVGSSNTMVDTTTGRIQTKGIQHNSNVITDVSGPHGRVAPTLKKYPEIAFESGKFDSNDSTNTYVQAGYTVTVSTTYSTHRAFKAFNGVPNDFFHWQSGSFSNSDGTYSGGTQLFESIPGEWLKIEVPNKIKPASINLYRRDFDGQSPKDFKIYASITGSSWTLLTEQTGIDNWTNAAKSYNFDTGIYYKYFAILVTKITRTNSAGAQTSGTLGELEIYGYEEDPPTGDHSVDTTFKSRFNNPQLTGVQVLVDGATGVGTNHISGGPDPSGNQATMTSPNKYWTLNGTLTSNLSVEANTFLEGDQPHAVSVWFNSSNLEANVSNTCVFSISDQEKLNSQNLDLQSNTWHNLTYAYQGEGGSKVTYLDGRKVAEDQAEDTFGDYPPFAMTAYSQGGYVVSASSSYAEGSYPAWEAFNNIWHNNGNTNGSDTWLSENATNYNGVDGLYSKSPPRNLGTGAHDGEWIKIEMPHKFKLDYITIYPRYQHDNKAPRDFIVYGSNDNVNWSPVLTKTGASITSSHVETGHTFSMDVYDTCYKYFGLVTRKLRSNTSFVAIAEIKFYGHRENDLVRLPDPTNVLKYPHIVMTGQSGSDDTAQRGYVVTSSGKYPTGSEDQQPWKVFDGDTSTFWKVKQEYTVGTTGGTHSGNNLPDPGPLIVTVPSGSVTKTGEFVILETPHKLKITKVDVVATYAGRRPTKVAILGSNTKTQTGWRLLNDDTLTLPAQDTNTVTIPSPTYYYKYHAYVILQATSGHAGAQTYELRYYGTEEGSVPLQIGGGNIDKVANFRVYDKFIGEDQVNEIWNAQKEEFGRAKPQMVLQQGKLGIGTDAPQGSLSVADEPDPTTYGLQEFPPKPLAGYKTHIEGHGVFCASASSDYTTTGNGSAFSAFDKNEEEWTGDVTFSSGALTGAGLTTITNGIGAGPWVQLELPYKILLEKWAIQARTSQQSRHLKSAILVGSNDGNTWDTIQTVTNQPSQTTLQYRYYNVSGNNKYHKYLRLVVTEVNNGDRPEVNEIKFFGYREQLPPKQSVLHDGQLTLTKNLTVPSIGPSVTNTRHVVPKRHKLVLEFDTSTNPTDLTTVNDTSEMGNDGTLRGNAYYSIGDKAFVFDGSGDYVDTGVISPSMAGARPHSMSAWFKTNATNLQFVTCLGEKNGTTTDRRFSAIRVNGNALQFWQWSNDLSKSNVIHVGLWYHAVAVYLGGGTSQSTMLMYLNGEQITSWDSDTTDGGVLGLVSPSFAVGEDIGRSNYYFNGQISKPTLYDTALTAGDVKTLYDMGRGDSYHVTNFQNTLVGINLGNGQAPRSALDVRDLIYAESSSVQTFTGQHICFPDESMEKGLVVSAKKNQFVKLNGLAIGKSAITIDESLPIVSLSNVAQDKACFGVVSKMEESNTAYRTEITGGLVSESIKIAGDNRAVVNSVGEGAIWVVDTNGPLESGDYITTSNVAGYGQKQDDDVLHNFTVAKITMDCDFTASNVAVQTIKREETGTRIITEDAWNQLVEYDRYSNVEDEITTYYQIQRGGNVLDENGQLQFEDKTGATEEPYERRFLTADGSQTDEANTVHIAAFVGCTYHCG</sequence>
<dbReference type="Gene3D" id="2.60.120.260">
    <property type="entry name" value="Galactose-binding domain-like"/>
    <property type="match status" value="4"/>
</dbReference>
<name>A0A6C0CMM5_9ZZZZ</name>